<protein>
    <submittedName>
        <fullName evidence="1">DUF6521 family protein</fullName>
    </submittedName>
</protein>
<proteinExistence type="predicted"/>
<name>A0ABY9YUB5_9GAMM</name>
<dbReference type="RefSeq" id="WP_311193581.1">
    <property type="nucleotide sequence ID" value="NZ_CP115541.1"/>
</dbReference>
<dbReference type="InterPro" id="IPR045390">
    <property type="entry name" value="ABC-3C_MC3"/>
</dbReference>
<organism evidence="1 2">
    <name type="scientific">Stenotrophomonas oahuensis</name>
    <dbReference type="NCBI Taxonomy" id="3003271"/>
    <lineage>
        <taxon>Bacteria</taxon>
        <taxon>Pseudomonadati</taxon>
        <taxon>Pseudomonadota</taxon>
        <taxon>Gammaproteobacteria</taxon>
        <taxon>Lysobacterales</taxon>
        <taxon>Lysobacteraceae</taxon>
        <taxon>Stenotrophomonas</taxon>
    </lineage>
</organism>
<keyword evidence="2" id="KW-1185">Reference proteome</keyword>
<sequence length="167" mass="17995">MTDRTKQNPGRLSGLDLIYNPSLGSFLFWRAASGYFSECGRGLPVALAFTVLPIALHDQSRRVLFGTKLPSGLTLFAAKLGVEQESLLAIHNRTLALRSLSLASLTAGVMSEMLILDSTSATILSMSSAPPQLSPNMQKLGLGCEKLGVWFARIPIEQVASTLRVSF</sequence>
<reference evidence="1 2" key="1">
    <citation type="submission" date="2022-12" db="EMBL/GenBank/DDBJ databases">
        <title>Two new species, Stenotrophomonas aracearum and Stenotrophomonas oahuensis, isolated from Anthurium (Araceae family) in Hawaii.</title>
        <authorList>
            <person name="Chunag S.C."/>
            <person name="Dobhal S."/>
            <person name="Alvarez A."/>
            <person name="Arif M."/>
        </authorList>
    </citation>
    <scope>NUCLEOTIDE SEQUENCE [LARGE SCALE GENOMIC DNA]</scope>
    <source>
        <strain evidence="1 2">A5586</strain>
    </source>
</reference>
<dbReference type="Pfam" id="PF20131">
    <property type="entry name" value="MC3"/>
    <property type="match status" value="1"/>
</dbReference>
<accession>A0ABY9YUB5</accession>
<evidence type="ECO:0000313" key="1">
    <source>
        <dbReference type="EMBL" id="WNH54491.1"/>
    </source>
</evidence>
<dbReference type="EMBL" id="CP115541">
    <property type="protein sequence ID" value="WNH54491.1"/>
    <property type="molecule type" value="Genomic_DNA"/>
</dbReference>
<evidence type="ECO:0000313" key="2">
    <source>
        <dbReference type="Proteomes" id="UP001302072"/>
    </source>
</evidence>
<gene>
    <name evidence="1" type="ORF">PDM29_09515</name>
</gene>
<dbReference type="Proteomes" id="UP001302072">
    <property type="component" value="Chromosome"/>
</dbReference>